<comment type="caution">
    <text evidence="1">The sequence shown here is derived from an EMBL/GenBank/DDBJ whole genome shotgun (WGS) entry which is preliminary data.</text>
</comment>
<organism evidence="1 2">
    <name type="scientific">Clonorchis sinensis</name>
    <name type="common">Chinese liver fluke</name>
    <dbReference type="NCBI Taxonomy" id="79923"/>
    <lineage>
        <taxon>Eukaryota</taxon>
        <taxon>Metazoa</taxon>
        <taxon>Spiralia</taxon>
        <taxon>Lophotrochozoa</taxon>
        <taxon>Platyhelminthes</taxon>
        <taxon>Trematoda</taxon>
        <taxon>Digenea</taxon>
        <taxon>Opisthorchiida</taxon>
        <taxon>Opisthorchiata</taxon>
        <taxon>Opisthorchiidae</taxon>
        <taxon>Clonorchis</taxon>
    </lineage>
</organism>
<reference evidence="1 2" key="2">
    <citation type="journal article" date="2021" name="Genomics">
        <title>High-quality reference genome for Clonorchis sinensis.</title>
        <authorList>
            <person name="Young N.D."/>
            <person name="Stroehlein A.J."/>
            <person name="Kinkar L."/>
            <person name="Wang T."/>
            <person name="Sohn W.M."/>
            <person name="Chang B.C.H."/>
            <person name="Kaur P."/>
            <person name="Weisz D."/>
            <person name="Dudchenko O."/>
            <person name="Aiden E.L."/>
            <person name="Korhonen P.K."/>
            <person name="Gasser R.B."/>
        </authorList>
    </citation>
    <scope>NUCLEOTIDE SEQUENCE [LARGE SCALE GENOMIC DNA]</scope>
    <source>
        <strain evidence="1">Cs-k2</strain>
    </source>
</reference>
<proteinExistence type="predicted"/>
<evidence type="ECO:0000313" key="2">
    <source>
        <dbReference type="Proteomes" id="UP000286415"/>
    </source>
</evidence>
<name>A0A8T1MJJ2_CLOSI</name>
<dbReference type="AlphaFoldDB" id="A0A8T1MJJ2"/>
<dbReference type="EMBL" id="NIRI02000042">
    <property type="protein sequence ID" value="KAG5449270.1"/>
    <property type="molecule type" value="Genomic_DNA"/>
</dbReference>
<accession>A0A8T1MJJ2</accession>
<keyword evidence="2" id="KW-1185">Reference proteome</keyword>
<reference evidence="1 2" key="1">
    <citation type="journal article" date="2018" name="Biotechnol. Adv.">
        <title>Improved genomic resources and new bioinformatic workflow for the carcinogenic parasite Clonorchis sinensis: Biotechnological implications.</title>
        <authorList>
            <person name="Wang D."/>
            <person name="Korhonen P.K."/>
            <person name="Gasser R.B."/>
            <person name="Young N.D."/>
        </authorList>
    </citation>
    <scope>NUCLEOTIDE SEQUENCE [LARGE SCALE GENOMIC DNA]</scope>
    <source>
        <strain evidence="1">Cs-k2</strain>
    </source>
</reference>
<dbReference type="Proteomes" id="UP000286415">
    <property type="component" value="Unassembled WGS sequence"/>
</dbReference>
<gene>
    <name evidence="1" type="ORF">CSKR_200916</name>
</gene>
<sequence>MYFYQPPYDDTQPKRPPFLYSAGFHPEITLFTHKSDLAPVFSDKTTSHGGIILRLTHDVLAWLTLSNRRPHFHQLTRRDRWDLDKLPSEQERALASLQGSPAPLDLSPVTFTPRCPDNVLITLAQGITCDQFDDRYNSNSLQEIQISFAITKTSEYYLRVDFVSYIG</sequence>
<evidence type="ECO:0000313" key="1">
    <source>
        <dbReference type="EMBL" id="KAG5449270.1"/>
    </source>
</evidence>
<protein>
    <submittedName>
        <fullName evidence="1">Uncharacterized protein</fullName>
    </submittedName>
</protein>